<keyword evidence="3" id="KW-0597">Phosphoprotein</keyword>
<evidence type="ECO:0000259" key="6">
    <source>
        <dbReference type="PROSITE" id="PS50109"/>
    </source>
</evidence>
<feature type="transmembrane region" description="Helical" evidence="5">
    <location>
        <begin position="748"/>
        <end position="770"/>
    </location>
</feature>
<dbReference type="InterPro" id="IPR003594">
    <property type="entry name" value="HATPase_dom"/>
</dbReference>
<dbReference type="InterPro" id="IPR036097">
    <property type="entry name" value="HisK_dim/P_sf"/>
</dbReference>
<accession>A0A937DER3</accession>
<sequence length="1088" mass="125307">MRIFITLVIALFIINSCFSQSFKAPFTTNLSTDQLNLSPSNIDLQQESTGKIFIGNIEGLIVKSGKNYEPFNINQNSVINGLFCTSLNQIYFASNKSFGYFKSNLRGQLKTQFIETNAETRIRRIQGLNDSIVFLSREALYIYHKGNLKELKSYSRHNQNILVSENKIYVKEVNEPIKYIYNDKLILTKDTLFKPEYLLAVPFSFGGKSYFFSHPDYELFVLNDSQLTIKNIFLDRLLRNQIKKSIPYNALQIDSTLAISTRKEGVLILEEDSTYYFLNESNRLISNITAGITKDTQDNLWISTQNGIAISEIISRWQHWNTSNNLPLFINRVIKANGNTYISSMEDMFLKKNDKWVKVDNLKGRVFGLGVLDSIFLAAAPDQGLFQIKDSVAVKVTDINNPWTTDSYENGKTIIPSEDNGVYVLDKNLKTKLINNTKIGTPYTVKYINDSTAWLSIKWEGLYKINLKQDTATLEFFNEKHGIPKTSEIDIIKLENNLAVFATSKGFYQLNPHPNKDSTDFFIPVPYLNIKKPILKAAVDNQQNIWYATTNSYNEQVIKKLKHLAPNKYEDDSQGLQRFPNQIVNHIYPDPDEVGVIWIAGTKGLYKYDENIDVDFTLPFKTIMNRVSTGDSIIFHGFYSVENETGAPSFVDYQPDAYIPTLSYSNNNIKFEFSSSAYTYEEKNTYSYYLKGVDESWSNWNRRTQKEYSNLAPGKYIFQLKSKNLYGTEGKPTSYTFIIEAPWYLTTWAKIFFIVAGLLGIWVIVMLYNYRLRKHRKHLKLLVADRTFEVLSQKKEIELQYKKLSEQTEELKLQSEQIELKNRELEESQEEVLQINDTLEELNKQLEKKVEKRTAKIKLTLEKLKQTNKELDTFIYKASHDLKGPLSRILGLASLAKIETPSVKNIQYLDMIEHTSKDMDLLLSKLTQVHEIFNQHPKIVPLLVEEIIEEIKLKLNYLYSSEESEFVFNSTVNEPIYADHQLLYTVLFNLIENSLIYKNPDAQEPHQIKVSISKEGGQINIKIKDNGIGIKSDLLDAIFDMFYRASDRSKGSGLGLYLVKIAVEKMKGSIQVESTYLKHTTFNIKLPG</sequence>
<dbReference type="PANTHER" id="PTHR43547:SF2">
    <property type="entry name" value="HYBRID SIGNAL TRANSDUCTION HISTIDINE KINASE C"/>
    <property type="match status" value="1"/>
</dbReference>
<dbReference type="Proteomes" id="UP000642920">
    <property type="component" value="Unassembled WGS sequence"/>
</dbReference>
<dbReference type="SUPFAM" id="SSF47384">
    <property type="entry name" value="Homodimeric domain of signal transducing histidine kinase"/>
    <property type="match status" value="1"/>
</dbReference>
<dbReference type="InterPro" id="IPR003661">
    <property type="entry name" value="HisK_dim/P_dom"/>
</dbReference>
<dbReference type="Pfam" id="PF07495">
    <property type="entry name" value="Y_Y_Y"/>
    <property type="match status" value="1"/>
</dbReference>
<dbReference type="InterPro" id="IPR005467">
    <property type="entry name" value="His_kinase_dom"/>
</dbReference>
<keyword evidence="5" id="KW-0812">Transmembrane</keyword>
<dbReference type="InterPro" id="IPR011123">
    <property type="entry name" value="Y_Y_Y"/>
</dbReference>
<dbReference type="GO" id="GO:0000155">
    <property type="term" value="F:phosphorelay sensor kinase activity"/>
    <property type="evidence" value="ECO:0007669"/>
    <property type="project" value="InterPro"/>
</dbReference>
<protein>
    <recommendedName>
        <fullName evidence="2">histidine kinase</fullName>
        <ecNumber evidence="2">2.7.13.3</ecNumber>
    </recommendedName>
</protein>
<dbReference type="Gene3D" id="3.30.565.10">
    <property type="entry name" value="Histidine kinase-like ATPase, C-terminal domain"/>
    <property type="match status" value="1"/>
</dbReference>
<evidence type="ECO:0000256" key="4">
    <source>
        <dbReference type="SAM" id="Coils"/>
    </source>
</evidence>
<proteinExistence type="predicted"/>
<dbReference type="SUPFAM" id="SSF55874">
    <property type="entry name" value="ATPase domain of HSP90 chaperone/DNA topoisomerase II/histidine kinase"/>
    <property type="match status" value="1"/>
</dbReference>
<feature type="coiled-coil region" evidence="4">
    <location>
        <begin position="794"/>
        <end position="863"/>
    </location>
</feature>
<evidence type="ECO:0000313" key="7">
    <source>
        <dbReference type="EMBL" id="MBL0765467.1"/>
    </source>
</evidence>
<dbReference type="CDD" id="cd00075">
    <property type="entry name" value="HATPase"/>
    <property type="match status" value="1"/>
</dbReference>
<keyword evidence="5" id="KW-0472">Membrane</keyword>
<evidence type="ECO:0000256" key="1">
    <source>
        <dbReference type="ARBA" id="ARBA00000085"/>
    </source>
</evidence>
<gene>
    <name evidence="7" type="ORF">JKP34_09410</name>
</gene>
<keyword evidence="4" id="KW-0175">Coiled coil</keyword>
<dbReference type="Pfam" id="PF02518">
    <property type="entry name" value="HATPase_c"/>
    <property type="match status" value="1"/>
</dbReference>
<dbReference type="CDD" id="cd00082">
    <property type="entry name" value="HisKA"/>
    <property type="match status" value="1"/>
</dbReference>
<dbReference type="Gene3D" id="2.130.10.10">
    <property type="entry name" value="YVTN repeat-like/Quinoprotein amine dehydrogenase"/>
    <property type="match status" value="2"/>
</dbReference>
<dbReference type="RefSeq" id="WP_201920151.1">
    <property type="nucleotide sequence ID" value="NZ_JAERQG010000002.1"/>
</dbReference>
<reference evidence="7" key="1">
    <citation type="submission" date="2021-01" db="EMBL/GenBank/DDBJ databases">
        <title>Marivirga sp. nov., isolated from intertidal surface sediments.</title>
        <authorList>
            <person name="Zhang M."/>
        </authorList>
    </citation>
    <scope>NUCLEOTIDE SEQUENCE</scope>
    <source>
        <strain evidence="7">SM1354</strain>
    </source>
</reference>
<dbReference type="InterPro" id="IPR013783">
    <property type="entry name" value="Ig-like_fold"/>
</dbReference>
<comment type="catalytic activity">
    <reaction evidence="1">
        <text>ATP + protein L-histidine = ADP + protein N-phospho-L-histidine.</text>
        <dbReference type="EC" id="2.7.13.3"/>
    </reaction>
</comment>
<comment type="caution">
    <text evidence="7">The sequence shown here is derived from an EMBL/GenBank/DDBJ whole genome shotgun (WGS) entry which is preliminary data.</text>
</comment>
<evidence type="ECO:0000256" key="5">
    <source>
        <dbReference type="SAM" id="Phobius"/>
    </source>
</evidence>
<evidence type="ECO:0000256" key="3">
    <source>
        <dbReference type="ARBA" id="ARBA00022553"/>
    </source>
</evidence>
<name>A0A937DER3_9BACT</name>
<evidence type="ECO:0000256" key="2">
    <source>
        <dbReference type="ARBA" id="ARBA00012438"/>
    </source>
</evidence>
<dbReference type="Gene3D" id="2.60.40.10">
    <property type="entry name" value="Immunoglobulins"/>
    <property type="match status" value="1"/>
</dbReference>
<dbReference type="PANTHER" id="PTHR43547">
    <property type="entry name" value="TWO-COMPONENT HISTIDINE KINASE"/>
    <property type="match status" value="1"/>
</dbReference>
<organism evidence="7 8">
    <name type="scientific">Marivirga atlantica</name>
    <dbReference type="NCBI Taxonomy" id="1548457"/>
    <lineage>
        <taxon>Bacteria</taxon>
        <taxon>Pseudomonadati</taxon>
        <taxon>Bacteroidota</taxon>
        <taxon>Cytophagia</taxon>
        <taxon>Cytophagales</taxon>
        <taxon>Marivirgaceae</taxon>
        <taxon>Marivirga</taxon>
    </lineage>
</organism>
<keyword evidence="5" id="KW-1133">Transmembrane helix</keyword>
<evidence type="ECO:0000313" key="8">
    <source>
        <dbReference type="Proteomes" id="UP000642920"/>
    </source>
</evidence>
<dbReference type="InterPro" id="IPR015943">
    <property type="entry name" value="WD40/YVTN_repeat-like_dom_sf"/>
</dbReference>
<dbReference type="InterPro" id="IPR036890">
    <property type="entry name" value="HATPase_C_sf"/>
</dbReference>
<dbReference type="PRINTS" id="PR00344">
    <property type="entry name" value="BCTRLSENSOR"/>
</dbReference>
<dbReference type="PROSITE" id="PS50109">
    <property type="entry name" value="HIS_KIN"/>
    <property type="match status" value="1"/>
</dbReference>
<dbReference type="EC" id="2.7.13.3" evidence="2"/>
<dbReference type="Gene3D" id="1.10.287.130">
    <property type="match status" value="1"/>
</dbReference>
<feature type="domain" description="Histidine kinase" evidence="6">
    <location>
        <begin position="877"/>
        <end position="1088"/>
    </location>
</feature>
<dbReference type="AlphaFoldDB" id="A0A937DER3"/>
<keyword evidence="8" id="KW-1185">Reference proteome</keyword>
<dbReference type="SMART" id="SM00387">
    <property type="entry name" value="HATPase_c"/>
    <property type="match status" value="1"/>
</dbReference>
<dbReference type="InterPro" id="IPR004358">
    <property type="entry name" value="Sig_transdc_His_kin-like_C"/>
</dbReference>
<dbReference type="EMBL" id="JAERQG010000002">
    <property type="protein sequence ID" value="MBL0765467.1"/>
    <property type="molecule type" value="Genomic_DNA"/>
</dbReference>